<dbReference type="SUPFAM" id="SSF52540">
    <property type="entry name" value="P-loop containing nucleoside triphosphate hydrolases"/>
    <property type="match status" value="1"/>
</dbReference>
<dbReference type="PANTHER" id="PTHR11783">
    <property type="entry name" value="SULFOTRANSFERASE SULT"/>
    <property type="match status" value="1"/>
</dbReference>
<evidence type="ECO:0000313" key="4">
    <source>
        <dbReference type="EMBL" id="KAK4877473.1"/>
    </source>
</evidence>
<organism evidence="4 5">
    <name type="scientific">Aquatica leii</name>
    <dbReference type="NCBI Taxonomy" id="1421715"/>
    <lineage>
        <taxon>Eukaryota</taxon>
        <taxon>Metazoa</taxon>
        <taxon>Ecdysozoa</taxon>
        <taxon>Arthropoda</taxon>
        <taxon>Hexapoda</taxon>
        <taxon>Insecta</taxon>
        <taxon>Pterygota</taxon>
        <taxon>Neoptera</taxon>
        <taxon>Endopterygota</taxon>
        <taxon>Coleoptera</taxon>
        <taxon>Polyphaga</taxon>
        <taxon>Elateriformia</taxon>
        <taxon>Elateroidea</taxon>
        <taxon>Lampyridae</taxon>
        <taxon>Luciolinae</taxon>
        <taxon>Aquatica</taxon>
    </lineage>
</organism>
<feature type="domain" description="Sulfotransferase" evidence="3">
    <location>
        <begin position="57"/>
        <end position="316"/>
    </location>
</feature>
<dbReference type="Proteomes" id="UP001353858">
    <property type="component" value="Unassembled WGS sequence"/>
</dbReference>
<keyword evidence="5" id="KW-1185">Reference proteome</keyword>
<comment type="caution">
    <text evidence="4">The sequence shown here is derived from an EMBL/GenBank/DDBJ whole genome shotgun (WGS) entry which is preliminary data.</text>
</comment>
<dbReference type="Gene3D" id="3.40.50.300">
    <property type="entry name" value="P-loop containing nucleotide triphosphate hydrolases"/>
    <property type="match status" value="1"/>
</dbReference>
<dbReference type="InterPro" id="IPR027417">
    <property type="entry name" value="P-loop_NTPase"/>
</dbReference>
<sequence length="326" mass="37925">MAINVKRIGSDTKLGAIINRDFLGERSHYIEVGPEKIVLPGKFEHFLDRFKKFEIRDDDVFVLAFPKSGSRWTQEMTWLLLNNLDFETALNQPLCKRSPLLDFEPLFDAPQNEYSYFHLVEESKSPRCIRSHLPWTLLPTAIINGTKQPKIIVVMRNPEDTCTSYYYQSTVIEGYSGTWNNFCELFLEGRVPYGPYWNHILGFWEQKHRSNIMFINYNKMKKDLASSIREVAHFLDINITDDNVKKLCTHLSFDSLKHNKAFNLEKIVDRKNVDLGQLVQSKEGDCNPFVRSGKIGDHKNMMSSETIQAFQDQRKKFLNGTDLNLD</sequence>
<protein>
    <recommendedName>
        <fullName evidence="3">Sulfotransferase domain-containing protein</fullName>
    </recommendedName>
</protein>
<gene>
    <name evidence="4" type="ORF">RN001_009979</name>
</gene>
<evidence type="ECO:0000313" key="5">
    <source>
        <dbReference type="Proteomes" id="UP001353858"/>
    </source>
</evidence>
<accession>A0AAN7QH61</accession>
<name>A0AAN7QH61_9COLE</name>
<evidence type="ECO:0000256" key="2">
    <source>
        <dbReference type="ARBA" id="ARBA00022679"/>
    </source>
</evidence>
<dbReference type="GO" id="GO:0008146">
    <property type="term" value="F:sulfotransferase activity"/>
    <property type="evidence" value="ECO:0007669"/>
    <property type="project" value="InterPro"/>
</dbReference>
<comment type="similarity">
    <text evidence="1">Belongs to the sulfotransferase 1 family.</text>
</comment>
<evidence type="ECO:0000256" key="1">
    <source>
        <dbReference type="ARBA" id="ARBA00005771"/>
    </source>
</evidence>
<reference evidence="5" key="1">
    <citation type="submission" date="2023-01" db="EMBL/GenBank/DDBJ databases">
        <title>Key to firefly adult light organ development and bioluminescence: homeobox transcription factors regulate luciferase expression and transportation to peroxisome.</title>
        <authorList>
            <person name="Fu X."/>
        </authorList>
    </citation>
    <scope>NUCLEOTIDE SEQUENCE [LARGE SCALE GENOMIC DNA]</scope>
</reference>
<dbReference type="AlphaFoldDB" id="A0AAN7QH61"/>
<dbReference type="InterPro" id="IPR000863">
    <property type="entry name" value="Sulfotransferase_dom"/>
</dbReference>
<proteinExistence type="inferred from homology"/>
<dbReference type="Pfam" id="PF00685">
    <property type="entry name" value="Sulfotransfer_1"/>
    <property type="match status" value="1"/>
</dbReference>
<evidence type="ECO:0000259" key="3">
    <source>
        <dbReference type="Pfam" id="PF00685"/>
    </source>
</evidence>
<keyword evidence="2" id="KW-0808">Transferase</keyword>
<dbReference type="EMBL" id="JARPUR010000004">
    <property type="protein sequence ID" value="KAK4877473.1"/>
    <property type="molecule type" value="Genomic_DNA"/>
</dbReference>